<keyword evidence="2" id="KW-1185">Reference proteome</keyword>
<evidence type="ECO:0000313" key="2">
    <source>
        <dbReference type="Proteomes" id="UP000199060"/>
    </source>
</evidence>
<reference evidence="2" key="1">
    <citation type="submission" date="2016-10" db="EMBL/GenBank/DDBJ databases">
        <authorList>
            <person name="Varghese N."/>
            <person name="Submissions S."/>
        </authorList>
    </citation>
    <scope>NUCLEOTIDE SEQUENCE [LARGE SCALE GENOMIC DNA]</scope>
    <source>
        <strain evidence="2">DSM 23095</strain>
    </source>
</reference>
<dbReference type="AlphaFoldDB" id="A0A1G6M6C0"/>
<dbReference type="Proteomes" id="UP000199060">
    <property type="component" value="Unassembled WGS sequence"/>
</dbReference>
<evidence type="ECO:0000313" key="1">
    <source>
        <dbReference type="EMBL" id="SDC51020.1"/>
    </source>
</evidence>
<gene>
    <name evidence="1" type="ORF">SAMN04488104_100129</name>
</gene>
<evidence type="ECO:0008006" key="3">
    <source>
        <dbReference type="Google" id="ProtNLM"/>
    </source>
</evidence>
<organism evidence="1 2">
    <name type="scientific">Algoriphagus faecimaris</name>
    <dbReference type="NCBI Taxonomy" id="686796"/>
    <lineage>
        <taxon>Bacteria</taxon>
        <taxon>Pseudomonadati</taxon>
        <taxon>Bacteroidota</taxon>
        <taxon>Cytophagia</taxon>
        <taxon>Cytophagales</taxon>
        <taxon>Cyclobacteriaceae</taxon>
        <taxon>Algoriphagus</taxon>
    </lineage>
</organism>
<name>A0A1G6M6C0_9BACT</name>
<sequence>MKQTLITLATVFQLFSCDLLAQVKNHAAYTENQLSAFEKRKLRQELSRENGPYIGVQTGLRRHKTTQGNNIYLPISGEMDGIIQAIYGYRLGHVSLESGLGFSWHNSEIPHPIGSSERVLITQANLNALFLPVGIRYDIPINFNSKKNIRVGAHASGNLILRTTNRPSASGDFPYYGSNDTNGVDINFLLEEKNFKSFYKVGLHAELQVFKSSFLIIQAGHVLSAPNTLRKITYNWNDGTQSGSFSNAIRMEGWLVEIAYKLPLSILKLED</sequence>
<dbReference type="RefSeq" id="WP_087940785.1">
    <property type="nucleotide sequence ID" value="NZ_FNAC01000001.1"/>
</dbReference>
<accession>A0A1G6M6C0</accession>
<protein>
    <recommendedName>
        <fullName evidence="3">Outer membrane protein beta-barrel domain-containing protein</fullName>
    </recommendedName>
</protein>
<dbReference type="OrthoDB" id="822401at2"/>
<proteinExistence type="predicted"/>
<dbReference type="EMBL" id="FNAC01000001">
    <property type="protein sequence ID" value="SDC51020.1"/>
    <property type="molecule type" value="Genomic_DNA"/>
</dbReference>